<dbReference type="Pfam" id="PF01839">
    <property type="entry name" value="FG-GAP"/>
    <property type="match status" value="2"/>
</dbReference>
<dbReference type="InterPro" id="IPR032695">
    <property type="entry name" value="Integrin_dom_sf"/>
</dbReference>
<dbReference type="SUPFAM" id="SSF69318">
    <property type="entry name" value="Integrin alpha N-terminal domain"/>
    <property type="match status" value="1"/>
</dbReference>
<feature type="compositionally biased region" description="Acidic residues" evidence="12">
    <location>
        <begin position="946"/>
        <end position="961"/>
    </location>
</feature>
<evidence type="ECO:0000256" key="8">
    <source>
        <dbReference type="ARBA" id="ARBA00023170"/>
    </source>
</evidence>
<dbReference type="Gene3D" id="2.60.40.1510">
    <property type="entry name" value="ntegrin, alpha v. Chain A, domain 3"/>
    <property type="match status" value="1"/>
</dbReference>
<feature type="chain" id="PRO_5040533778" evidence="11">
    <location>
        <begin position="21"/>
        <end position="961"/>
    </location>
</feature>
<evidence type="ECO:0000256" key="11">
    <source>
        <dbReference type="RuleBase" id="RU003762"/>
    </source>
</evidence>
<dbReference type="GO" id="GO:0007229">
    <property type="term" value="P:integrin-mediated signaling pathway"/>
    <property type="evidence" value="ECO:0007669"/>
    <property type="project" value="UniProtKB-KW"/>
</dbReference>
<keyword evidence="5 11" id="KW-0130">Cell adhesion</keyword>
<gene>
    <name evidence="13" type="ORF">SPLIT_LOCUS11806</name>
</gene>
<dbReference type="InterPro" id="IPR013519">
    <property type="entry name" value="Int_alpha_beta-p"/>
</dbReference>
<keyword evidence="8 11" id="KW-0675">Receptor</keyword>
<dbReference type="GO" id="GO:0007157">
    <property type="term" value="P:heterophilic cell-cell adhesion via plasma membrane cell adhesion molecules"/>
    <property type="evidence" value="ECO:0007669"/>
    <property type="project" value="UniProtKB-ARBA"/>
</dbReference>
<dbReference type="AlphaFoldDB" id="A0A9P0IFT0"/>
<name>A0A9P0IFT0_SPOLI</name>
<dbReference type="GO" id="GO:0033627">
    <property type="term" value="P:cell adhesion mediated by integrin"/>
    <property type="evidence" value="ECO:0007669"/>
    <property type="project" value="TreeGrafter"/>
</dbReference>
<proteinExistence type="inferred from homology"/>
<evidence type="ECO:0000256" key="6">
    <source>
        <dbReference type="ARBA" id="ARBA00023037"/>
    </source>
</evidence>
<accession>A0A9P0IFT0</accession>
<dbReference type="SMART" id="SM00191">
    <property type="entry name" value="Int_alpha"/>
    <property type="match status" value="6"/>
</dbReference>
<feature type="compositionally biased region" description="Polar residues" evidence="12">
    <location>
        <begin position="929"/>
        <end position="945"/>
    </location>
</feature>
<dbReference type="EMBL" id="LR824539">
    <property type="protein sequence ID" value="CAH1646454.1"/>
    <property type="molecule type" value="Genomic_DNA"/>
</dbReference>
<comment type="similarity">
    <text evidence="2 11">Belongs to the integrin alpha chain family.</text>
</comment>
<evidence type="ECO:0000313" key="13">
    <source>
        <dbReference type="EMBL" id="CAH1646454.1"/>
    </source>
</evidence>
<dbReference type="InterPro" id="IPR018184">
    <property type="entry name" value="Integrin_alpha_C_CS"/>
</dbReference>
<comment type="subcellular location">
    <subcellularLocation>
        <location evidence="1 11">Membrane</location>
        <topology evidence="1 11">Single-pass type I membrane protein</topology>
    </subcellularLocation>
</comment>
<dbReference type="GO" id="GO:0009897">
    <property type="term" value="C:external side of plasma membrane"/>
    <property type="evidence" value="ECO:0007669"/>
    <property type="project" value="TreeGrafter"/>
</dbReference>
<keyword evidence="11" id="KW-0812">Transmembrane</keyword>
<dbReference type="PRINTS" id="PR01185">
    <property type="entry name" value="INTEGRINA"/>
</dbReference>
<organism evidence="13 14">
    <name type="scientific">Spodoptera littoralis</name>
    <name type="common">Egyptian cotton leafworm</name>
    <dbReference type="NCBI Taxonomy" id="7109"/>
    <lineage>
        <taxon>Eukaryota</taxon>
        <taxon>Metazoa</taxon>
        <taxon>Ecdysozoa</taxon>
        <taxon>Arthropoda</taxon>
        <taxon>Hexapoda</taxon>
        <taxon>Insecta</taxon>
        <taxon>Pterygota</taxon>
        <taxon>Neoptera</taxon>
        <taxon>Endopterygota</taxon>
        <taxon>Lepidoptera</taxon>
        <taxon>Glossata</taxon>
        <taxon>Ditrysia</taxon>
        <taxon>Noctuoidea</taxon>
        <taxon>Noctuidae</taxon>
        <taxon>Amphipyrinae</taxon>
        <taxon>Spodoptera</taxon>
    </lineage>
</organism>
<dbReference type="InterPro" id="IPR028994">
    <property type="entry name" value="Integrin_alpha_N"/>
</dbReference>
<sequence>MAKESVLSVVLVLFIHLSTSSHVFHEKTSITFRPEYDAEYFGFSIILSPDGLLVGAPKAKEPKESSAGIKTGMVFNCSLVNLDAKFGSCTAVKRSGRSGNDNMLNRLLPGFLRDDMWYGASMVLLPGGRLLVNAPRWTSPYGTKHLLMNGVSLLQTRRGNRPLHCLKDYNHQAYVTHGSRREYGAYGTHLNFYAYGQAGISAAISKMNTVILGAPGLLQWTGGVISLSFFPNDTGTYTNKLPTMNPYFTKDLGPDEYFGYSVDSGIFDSRGEVMYVAGAPRYNIASGQVIIFVPPTEELVSLTIKAKIKGPQTGSYFGASVCCTDLNGDGFDDLLVGAPTYVKDDGGLPYDQGAVFVYLSKEKDFSFILVESGIVTGSGTNGAWFGLTIADLGDIDGNGFKDVAIGAPWEDDGIGAVYIYRGCSKGLCTDNVQRIQTKSARGFGWSISKGVDIDQNNCSDLAIGAHNSQTVYVYRGIPTIKVHASIKVPNAINLPYNTTSFQAEFCVSSPSMELWPQVELNIIANIEADFESNRAMISGDAKYNVRVTPGIETCDVQEIEVNPTADLSKPIKLVFQLEPDELMKDDSNTFLMNAARLSEESILETSFLIQLMRDCGEDLICTPWLDLTLEALNNPYVPGSNGTLGARITIVNEEEPAYAAKVNISLPISPKRIPSECSLEFQRMTCDVPSPLLRGEKIVWDIELDYEMNYDANDTRDTLFGIRVELSDPLYRHVTDDNVTDLFISVEHEADFSVSGKAMPNATLSIPRDSLAAGSNFTFKHYFQITNLGPSDTSALEVYITIPDKTTFSTNISGCVPTEAPNQWMYIWSVPAKVSHPVYVPLQIDLSKEGNYLLENTTYNATTKVTVLFKKKATNYEVTTRLILEPESITWKLILICVLLGLLVLAVIVTILYKRGFFQRTTHRMLQEQKNNQRLLQESDSSSGQMEEEHDVPLDDSDEEL</sequence>
<dbReference type="PROSITE" id="PS51470">
    <property type="entry name" value="FG_GAP"/>
    <property type="match status" value="2"/>
</dbReference>
<keyword evidence="7 11" id="KW-0472">Membrane</keyword>
<feature type="signal peptide" evidence="11">
    <location>
        <begin position="1"/>
        <end position="20"/>
    </location>
</feature>
<evidence type="ECO:0000256" key="1">
    <source>
        <dbReference type="ARBA" id="ARBA00004479"/>
    </source>
</evidence>
<feature type="region of interest" description="Disordered" evidence="12">
    <location>
        <begin position="929"/>
        <end position="961"/>
    </location>
</feature>
<dbReference type="PANTHER" id="PTHR23220">
    <property type="entry name" value="INTEGRIN ALPHA"/>
    <property type="match status" value="1"/>
</dbReference>
<dbReference type="InterPro" id="IPR000413">
    <property type="entry name" value="Integrin_alpha"/>
</dbReference>
<feature type="transmembrane region" description="Helical" evidence="11">
    <location>
        <begin position="889"/>
        <end position="913"/>
    </location>
</feature>
<feature type="repeat" description="FG-GAP" evidence="10">
    <location>
        <begin position="372"/>
        <end position="429"/>
    </location>
</feature>
<dbReference type="Gene3D" id="2.130.10.130">
    <property type="entry name" value="Integrin alpha, N-terminal"/>
    <property type="match status" value="1"/>
</dbReference>
<evidence type="ECO:0000256" key="10">
    <source>
        <dbReference type="PROSITE-ProRule" id="PRU00803"/>
    </source>
</evidence>
<dbReference type="GO" id="GO:0007160">
    <property type="term" value="P:cell-matrix adhesion"/>
    <property type="evidence" value="ECO:0007669"/>
    <property type="project" value="TreeGrafter"/>
</dbReference>
<evidence type="ECO:0000256" key="5">
    <source>
        <dbReference type="ARBA" id="ARBA00022889"/>
    </source>
</evidence>
<dbReference type="GO" id="GO:0005178">
    <property type="term" value="F:integrin binding"/>
    <property type="evidence" value="ECO:0007669"/>
    <property type="project" value="TreeGrafter"/>
</dbReference>
<keyword evidence="9" id="KW-0325">Glycoprotein</keyword>
<dbReference type="Gene3D" id="1.20.5.930">
    <property type="entry name" value="Bicelle-embedded integrin alpha(iib) transmembrane segment"/>
    <property type="match status" value="1"/>
</dbReference>
<keyword evidence="14" id="KW-1185">Reference proteome</keyword>
<feature type="repeat" description="FG-GAP" evidence="10">
    <location>
        <begin position="303"/>
        <end position="367"/>
    </location>
</feature>
<dbReference type="PANTHER" id="PTHR23220:SF83">
    <property type="entry name" value="INTEGRIN ALPHA-PS3-RELATED"/>
    <property type="match status" value="1"/>
</dbReference>
<keyword evidence="6 11" id="KW-0401">Integrin</keyword>
<dbReference type="InterPro" id="IPR013517">
    <property type="entry name" value="FG-GAP"/>
</dbReference>
<protein>
    <submittedName>
        <fullName evidence="13">Uncharacterized protein</fullName>
    </submittedName>
</protein>
<keyword evidence="3 11" id="KW-0732">Signal</keyword>
<evidence type="ECO:0000256" key="9">
    <source>
        <dbReference type="ARBA" id="ARBA00023180"/>
    </source>
</evidence>
<dbReference type="GO" id="GO:0008305">
    <property type="term" value="C:integrin complex"/>
    <property type="evidence" value="ECO:0007669"/>
    <property type="project" value="InterPro"/>
</dbReference>
<reference evidence="13" key="1">
    <citation type="submission" date="2022-02" db="EMBL/GenBank/DDBJ databases">
        <authorList>
            <person name="King R."/>
        </authorList>
    </citation>
    <scope>NUCLEOTIDE SEQUENCE</scope>
</reference>
<evidence type="ECO:0000256" key="2">
    <source>
        <dbReference type="ARBA" id="ARBA00008054"/>
    </source>
</evidence>
<dbReference type="PROSITE" id="PS00242">
    <property type="entry name" value="INTEGRIN_ALPHA"/>
    <property type="match status" value="1"/>
</dbReference>
<evidence type="ECO:0000256" key="4">
    <source>
        <dbReference type="ARBA" id="ARBA00022737"/>
    </source>
</evidence>
<evidence type="ECO:0000256" key="12">
    <source>
        <dbReference type="SAM" id="MobiDB-lite"/>
    </source>
</evidence>
<dbReference type="SUPFAM" id="SSF69179">
    <property type="entry name" value="Integrin domains"/>
    <property type="match status" value="1"/>
</dbReference>
<keyword evidence="11" id="KW-1133">Transmembrane helix</keyword>
<keyword evidence="4" id="KW-0677">Repeat</keyword>
<evidence type="ECO:0000313" key="14">
    <source>
        <dbReference type="Proteomes" id="UP001153321"/>
    </source>
</evidence>
<dbReference type="Proteomes" id="UP001153321">
    <property type="component" value="Chromosome 8"/>
</dbReference>
<evidence type="ECO:0000256" key="7">
    <source>
        <dbReference type="ARBA" id="ARBA00023136"/>
    </source>
</evidence>
<evidence type="ECO:0000256" key="3">
    <source>
        <dbReference type="ARBA" id="ARBA00022729"/>
    </source>
</evidence>